<dbReference type="InterPro" id="IPR046715">
    <property type="entry name" value="DUF6607"/>
</dbReference>
<protein>
    <submittedName>
        <fullName evidence="2">DUF6607 family protein</fullName>
    </submittedName>
</protein>
<dbReference type="Pfam" id="PF20311">
    <property type="entry name" value="DUF6607"/>
    <property type="match status" value="1"/>
</dbReference>
<accession>A0ABW3B0W2</accession>
<feature type="signal peptide" evidence="1">
    <location>
        <begin position="1"/>
        <end position="20"/>
    </location>
</feature>
<evidence type="ECO:0000313" key="2">
    <source>
        <dbReference type="EMBL" id="MFD0796961.1"/>
    </source>
</evidence>
<keyword evidence="1" id="KW-0732">Signal</keyword>
<dbReference type="Proteomes" id="UP001597012">
    <property type="component" value="Unassembled WGS sequence"/>
</dbReference>
<keyword evidence="3" id="KW-1185">Reference proteome</keyword>
<reference evidence="3" key="1">
    <citation type="journal article" date="2019" name="Int. J. Syst. Evol. Microbiol.">
        <title>The Global Catalogue of Microorganisms (GCM) 10K type strain sequencing project: providing services to taxonomists for standard genome sequencing and annotation.</title>
        <authorList>
            <consortium name="The Broad Institute Genomics Platform"/>
            <consortium name="The Broad Institute Genome Sequencing Center for Infectious Disease"/>
            <person name="Wu L."/>
            <person name="Ma J."/>
        </authorList>
    </citation>
    <scope>NUCLEOTIDE SEQUENCE [LARGE SCALE GENOMIC DNA]</scope>
    <source>
        <strain evidence="3">CCUG 61948</strain>
    </source>
</reference>
<proteinExistence type="predicted"/>
<sequence>MKKTILSLMICAALSTQAYAQNDKKEQDANAIKEMCGCFEVTFNFAETFNYSNDSLYKPSKAKVDKGLEWAQLVTDDENKVVIQHILQVGNPAKPMIVKHWRQDWIFENTDLYTYNGDNHWRYEKKDASEVAGQWTQKVFQVDDSPRYEGTATWVHVDGKSYWENTTPAPLPRREYTTRGDYNITMRGNRQEITENGWIHDQDNAKIIRKEGDTDVVLAMEKGYNTYVKVPDARCKAAADWWTKEQDKWATVRGTWDEVFGRNQDLVLEEKVDNKVLYKHLLAEEIQEEKEIAAIITSFVKKENQQESKSK</sequence>
<organism evidence="2 3">
    <name type="scientific">Maribacter chungangensis</name>
    <dbReference type="NCBI Taxonomy" id="1069117"/>
    <lineage>
        <taxon>Bacteria</taxon>
        <taxon>Pseudomonadati</taxon>
        <taxon>Bacteroidota</taxon>
        <taxon>Flavobacteriia</taxon>
        <taxon>Flavobacteriales</taxon>
        <taxon>Flavobacteriaceae</taxon>
        <taxon>Maribacter</taxon>
    </lineage>
</organism>
<comment type="caution">
    <text evidence="2">The sequence shown here is derived from an EMBL/GenBank/DDBJ whole genome shotgun (WGS) entry which is preliminary data.</text>
</comment>
<gene>
    <name evidence="2" type="ORF">ACFQZJ_05785</name>
</gene>
<evidence type="ECO:0000313" key="3">
    <source>
        <dbReference type="Proteomes" id="UP001597012"/>
    </source>
</evidence>
<dbReference type="EMBL" id="JBHTHY010000003">
    <property type="protein sequence ID" value="MFD0796961.1"/>
    <property type="molecule type" value="Genomic_DNA"/>
</dbReference>
<name>A0ABW3B0W2_9FLAO</name>
<dbReference type="RefSeq" id="WP_379932949.1">
    <property type="nucleotide sequence ID" value="NZ_JBHTHY010000003.1"/>
</dbReference>
<evidence type="ECO:0000256" key="1">
    <source>
        <dbReference type="SAM" id="SignalP"/>
    </source>
</evidence>
<feature type="chain" id="PRO_5046714823" evidence="1">
    <location>
        <begin position="21"/>
        <end position="311"/>
    </location>
</feature>